<sequence length="169" mass="19523">MPRKKASSAKEKMEENAGEEQDVEEFIVEKILDKRVRNGVVEYYLKWKGYGDGDNTWEPETHLECSQLINEYEKKAKEKTTKERKETGKKTPKKQSLDNPEMKDENSLTGFDQGFEPEKILGATNASGTLKFLMQWKGSEVQELVPASQANILCPQVVIKFYEERLNWN</sequence>
<dbReference type="PRINTS" id="PR00504">
    <property type="entry name" value="CHROMODOMAIN"/>
</dbReference>
<dbReference type="AlphaFoldDB" id="A0A3R7SR54"/>
<keyword evidence="7" id="KW-1185">Reference proteome</keyword>
<dbReference type="Pfam" id="PF00385">
    <property type="entry name" value="Chromo"/>
    <property type="match status" value="1"/>
</dbReference>
<feature type="region of interest" description="Disordered" evidence="4">
    <location>
        <begin position="74"/>
        <end position="114"/>
    </location>
</feature>
<dbReference type="SUPFAM" id="SSF54160">
    <property type="entry name" value="Chromo domain-like"/>
    <property type="match status" value="2"/>
</dbReference>
<dbReference type="Pfam" id="PF01393">
    <property type="entry name" value="Chromo_shadow"/>
    <property type="match status" value="1"/>
</dbReference>
<dbReference type="InterPro" id="IPR023779">
    <property type="entry name" value="Chromodomain_CS"/>
</dbReference>
<dbReference type="InterPro" id="IPR008251">
    <property type="entry name" value="Chromo_shadow_dom"/>
</dbReference>
<feature type="domain" description="Chromo" evidence="5">
    <location>
        <begin position="26"/>
        <end position="84"/>
    </location>
</feature>
<dbReference type="InterPro" id="IPR000953">
    <property type="entry name" value="Chromo/chromo_shadow_dom"/>
</dbReference>
<dbReference type="Gene3D" id="2.40.50.40">
    <property type="match status" value="2"/>
</dbReference>
<evidence type="ECO:0000256" key="3">
    <source>
        <dbReference type="ARBA" id="ARBA00023242"/>
    </source>
</evidence>
<dbReference type="PROSITE" id="PS00598">
    <property type="entry name" value="CHROMO_1"/>
    <property type="match status" value="1"/>
</dbReference>
<dbReference type="InterPro" id="IPR017984">
    <property type="entry name" value="Chromo_dom_subgr"/>
</dbReference>
<reference evidence="6 7" key="1">
    <citation type="submission" date="2018-04" db="EMBL/GenBank/DDBJ databases">
        <authorList>
            <person name="Zhang X."/>
            <person name="Yuan J."/>
            <person name="Li F."/>
            <person name="Xiang J."/>
        </authorList>
    </citation>
    <scope>NUCLEOTIDE SEQUENCE [LARGE SCALE GENOMIC DNA]</scope>
    <source>
        <tissue evidence="6">Muscle</tissue>
    </source>
</reference>
<dbReference type="GO" id="GO:0000792">
    <property type="term" value="C:heterochromatin"/>
    <property type="evidence" value="ECO:0007669"/>
    <property type="project" value="UniProtKB-ARBA"/>
</dbReference>
<feature type="compositionally biased region" description="Basic and acidic residues" evidence="4">
    <location>
        <begin position="74"/>
        <end position="89"/>
    </location>
</feature>
<dbReference type="Proteomes" id="UP000283509">
    <property type="component" value="Unassembled WGS sequence"/>
</dbReference>
<protein>
    <submittedName>
        <fullName evidence="6">Putative chromobox protein-like 1-like isoform X2</fullName>
    </submittedName>
</protein>
<feature type="domain" description="Chromo" evidence="5">
    <location>
        <begin position="115"/>
        <end position="169"/>
    </location>
</feature>
<evidence type="ECO:0000256" key="1">
    <source>
        <dbReference type="ARBA" id="ARBA00004123"/>
    </source>
</evidence>
<accession>A0A3R7SR54</accession>
<comment type="subcellular location">
    <subcellularLocation>
        <location evidence="1">Nucleus</location>
    </subcellularLocation>
</comment>
<dbReference type="EMBL" id="QCYY01002287">
    <property type="protein sequence ID" value="ROT71501.1"/>
    <property type="molecule type" value="Genomic_DNA"/>
</dbReference>
<dbReference type="STRING" id="6689.A0A3R7SR54"/>
<reference evidence="6 7" key="2">
    <citation type="submission" date="2019-01" db="EMBL/GenBank/DDBJ databases">
        <title>The decoding of complex shrimp genome reveals the adaptation for benthos swimmer, frequently molting mechanism and breeding impact on genome.</title>
        <authorList>
            <person name="Sun Y."/>
            <person name="Gao Y."/>
            <person name="Yu Y."/>
        </authorList>
    </citation>
    <scope>NUCLEOTIDE SEQUENCE [LARGE SCALE GENOMIC DNA]</scope>
    <source>
        <tissue evidence="6">Muscle</tissue>
    </source>
</reference>
<evidence type="ECO:0000256" key="2">
    <source>
        <dbReference type="ARBA" id="ARBA00022737"/>
    </source>
</evidence>
<name>A0A3R7SR54_PENVA</name>
<evidence type="ECO:0000259" key="5">
    <source>
        <dbReference type="PROSITE" id="PS50013"/>
    </source>
</evidence>
<dbReference type="FunFam" id="2.40.50.40:FF:000031">
    <property type="entry name" value="Heterochromatin protein 1"/>
    <property type="match status" value="1"/>
</dbReference>
<keyword evidence="2" id="KW-0677">Repeat</keyword>
<dbReference type="PROSITE" id="PS50013">
    <property type="entry name" value="CHROMO_2"/>
    <property type="match status" value="2"/>
</dbReference>
<dbReference type="SMART" id="SM00298">
    <property type="entry name" value="CHROMO"/>
    <property type="match status" value="2"/>
</dbReference>
<dbReference type="InterPro" id="IPR023780">
    <property type="entry name" value="Chromo_domain"/>
</dbReference>
<feature type="region of interest" description="Disordered" evidence="4">
    <location>
        <begin position="1"/>
        <end position="22"/>
    </location>
</feature>
<evidence type="ECO:0000313" key="7">
    <source>
        <dbReference type="Proteomes" id="UP000283509"/>
    </source>
</evidence>
<evidence type="ECO:0000313" key="6">
    <source>
        <dbReference type="EMBL" id="ROT71501.1"/>
    </source>
</evidence>
<dbReference type="InterPro" id="IPR051219">
    <property type="entry name" value="Heterochromatin_chromo-domain"/>
</dbReference>
<dbReference type="OrthoDB" id="273092at2759"/>
<dbReference type="InterPro" id="IPR016197">
    <property type="entry name" value="Chromo-like_dom_sf"/>
</dbReference>
<evidence type="ECO:0000256" key="4">
    <source>
        <dbReference type="SAM" id="MobiDB-lite"/>
    </source>
</evidence>
<dbReference type="PANTHER" id="PTHR22812">
    <property type="entry name" value="CHROMOBOX PROTEIN"/>
    <property type="match status" value="1"/>
</dbReference>
<organism evidence="6 7">
    <name type="scientific">Penaeus vannamei</name>
    <name type="common">Whiteleg shrimp</name>
    <name type="synonym">Litopenaeus vannamei</name>
    <dbReference type="NCBI Taxonomy" id="6689"/>
    <lineage>
        <taxon>Eukaryota</taxon>
        <taxon>Metazoa</taxon>
        <taxon>Ecdysozoa</taxon>
        <taxon>Arthropoda</taxon>
        <taxon>Crustacea</taxon>
        <taxon>Multicrustacea</taxon>
        <taxon>Malacostraca</taxon>
        <taxon>Eumalacostraca</taxon>
        <taxon>Eucarida</taxon>
        <taxon>Decapoda</taxon>
        <taxon>Dendrobranchiata</taxon>
        <taxon>Penaeoidea</taxon>
        <taxon>Penaeidae</taxon>
        <taxon>Penaeus</taxon>
    </lineage>
</organism>
<dbReference type="CDD" id="cd00034">
    <property type="entry name" value="CSD"/>
    <property type="match status" value="1"/>
</dbReference>
<proteinExistence type="predicted"/>
<gene>
    <name evidence="6" type="ORF">C7M84_010172</name>
</gene>
<comment type="caution">
    <text evidence="6">The sequence shown here is derived from an EMBL/GenBank/DDBJ whole genome shotgun (WGS) entry which is preliminary data.</text>
</comment>
<dbReference type="GO" id="GO:0005634">
    <property type="term" value="C:nucleus"/>
    <property type="evidence" value="ECO:0007669"/>
    <property type="project" value="UniProtKB-SubCell"/>
</dbReference>
<keyword evidence="3" id="KW-0539">Nucleus</keyword>
<dbReference type="SMART" id="SM00300">
    <property type="entry name" value="ChSh"/>
    <property type="match status" value="1"/>
</dbReference>